<dbReference type="Proteomes" id="UP000621856">
    <property type="component" value="Unassembled WGS sequence"/>
</dbReference>
<gene>
    <name evidence="3" type="ORF">FF098_009705</name>
    <name evidence="2" type="ORF">GCM10011355_19540</name>
</gene>
<dbReference type="RefSeq" id="WP_155139965.1">
    <property type="nucleotide sequence ID" value="NZ_BMGZ01000002.1"/>
</dbReference>
<keyword evidence="1" id="KW-1133">Transmembrane helix</keyword>
<evidence type="ECO:0000313" key="2">
    <source>
        <dbReference type="EMBL" id="GGH97696.1"/>
    </source>
</evidence>
<evidence type="ECO:0000313" key="3">
    <source>
        <dbReference type="EMBL" id="NHK28177.1"/>
    </source>
</evidence>
<evidence type="ECO:0000313" key="5">
    <source>
        <dbReference type="Proteomes" id="UP000818603"/>
    </source>
</evidence>
<evidence type="ECO:0000256" key="1">
    <source>
        <dbReference type="SAM" id="Phobius"/>
    </source>
</evidence>
<evidence type="ECO:0000313" key="4">
    <source>
        <dbReference type="Proteomes" id="UP000621856"/>
    </source>
</evidence>
<dbReference type="EMBL" id="VCJR02000002">
    <property type="protein sequence ID" value="NHK28177.1"/>
    <property type="molecule type" value="Genomic_DNA"/>
</dbReference>
<protein>
    <submittedName>
        <fullName evidence="2">Uncharacterized protein</fullName>
    </submittedName>
</protein>
<sequence>MLLRRMMEHVRTQNWFAVLLDFGIVVVGVFIGMQVSNWNGVNQQRQIEDEIIERLHADFTEIVAWASAGRDYVEGLHAHTGPLVDAGAAGFILPEQEEPLLTAINECYDLLITLKTSATYTEIVSSGQVRLIRNDALRQALAGYQASSDESHTAFQALSQAFMRHIDILDSHAIIAPDVASLPVGSNIVVTGYDWAALDDDPRLPATFRFFHNLRSNEYLFFNGLAEEAQAVLTILEEETALRP</sequence>
<name>A0A8J3ERI9_9PROT</name>
<reference evidence="2" key="3">
    <citation type="submission" date="2020-09" db="EMBL/GenBank/DDBJ databases">
        <authorList>
            <person name="Sun Q."/>
            <person name="Zhou Y."/>
        </authorList>
    </citation>
    <scope>NUCLEOTIDE SEQUENCE</scope>
    <source>
        <strain evidence="2">CGMCC 1.14984</strain>
    </source>
</reference>
<keyword evidence="5" id="KW-1185">Reference proteome</keyword>
<dbReference type="Proteomes" id="UP000818603">
    <property type="component" value="Unassembled WGS sequence"/>
</dbReference>
<dbReference type="EMBL" id="BMGZ01000002">
    <property type="protein sequence ID" value="GGH97696.1"/>
    <property type="molecule type" value="Genomic_DNA"/>
</dbReference>
<dbReference type="AlphaFoldDB" id="A0A8J3ERI9"/>
<organism evidence="2 4">
    <name type="scientific">Aquisalinus luteolus</name>
    <dbReference type="NCBI Taxonomy" id="1566827"/>
    <lineage>
        <taxon>Bacteria</taxon>
        <taxon>Pseudomonadati</taxon>
        <taxon>Pseudomonadota</taxon>
        <taxon>Alphaproteobacteria</taxon>
        <taxon>Parvularculales</taxon>
        <taxon>Parvularculaceae</taxon>
        <taxon>Aquisalinus</taxon>
    </lineage>
</organism>
<proteinExistence type="predicted"/>
<accession>A0A8J3ERI9</accession>
<keyword evidence="1" id="KW-0812">Transmembrane</keyword>
<keyword evidence="1" id="KW-0472">Membrane</keyword>
<reference evidence="2" key="1">
    <citation type="journal article" date="2014" name="Int. J. Syst. Evol. Microbiol.">
        <title>Complete genome sequence of Corynebacterium casei LMG S-19264T (=DSM 44701T), isolated from a smear-ripened cheese.</title>
        <authorList>
            <consortium name="US DOE Joint Genome Institute (JGI-PGF)"/>
            <person name="Walter F."/>
            <person name="Albersmeier A."/>
            <person name="Kalinowski J."/>
            <person name="Ruckert C."/>
        </authorList>
    </citation>
    <scope>NUCLEOTIDE SEQUENCE</scope>
    <source>
        <strain evidence="2">CGMCC 1.14984</strain>
    </source>
</reference>
<reference evidence="3 5" key="2">
    <citation type="submission" date="2020-02" db="EMBL/GenBank/DDBJ databases">
        <title>Genome sequence of Parvularcula flava strain NH6-79.</title>
        <authorList>
            <person name="Abdul Karim M.H."/>
            <person name="Lam M.Q."/>
            <person name="Chen S.J."/>
            <person name="Yahya A."/>
            <person name="Shahir S."/>
            <person name="Shamsir M.S."/>
            <person name="Chong C.S."/>
        </authorList>
    </citation>
    <scope>NUCLEOTIDE SEQUENCE [LARGE SCALE GENOMIC DNA]</scope>
    <source>
        <strain evidence="3 5">NH6-79</strain>
    </source>
</reference>
<comment type="caution">
    <text evidence="2">The sequence shown here is derived from an EMBL/GenBank/DDBJ whole genome shotgun (WGS) entry which is preliminary data.</text>
</comment>
<feature type="transmembrane region" description="Helical" evidence="1">
    <location>
        <begin position="12"/>
        <end position="33"/>
    </location>
</feature>